<evidence type="ECO:0000313" key="5">
    <source>
        <dbReference type="Proteomes" id="UP001321760"/>
    </source>
</evidence>
<dbReference type="GO" id="GO:0008270">
    <property type="term" value="F:zinc ion binding"/>
    <property type="evidence" value="ECO:0007669"/>
    <property type="project" value="UniProtKB-KW"/>
</dbReference>
<dbReference type="Proteomes" id="UP001321760">
    <property type="component" value="Unassembled WGS sequence"/>
</dbReference>
<dbReference type="InterPro" id="IPR013087">
    <property type="entry name" value="Znf_C2H2_type"/>
</dbReference>
<dbReference type="PROSITE" id="PS00028">
    <property type="entry name" value="ZINC_FINGER_C2H2_1"/>
    <property type="match status" value="3"/>
</dbReference>
<evidence type="ECO:0000256" key="2">
    <source>
        <dbReference type="SAM" id="MobiDB-lite"/>
    </source>
</evidence>
<keyword evidence="5" id="KW-1185">Reference proteome</keyword>
<keyword evidence="1" id="KW-0863">Zinc-finger</keyword>
<gene>
    <name evidence="4" type="ORF">QBC34DRAFT_98440</name>
</gene>
<name>A0AAV9GLM0_9PEZI</name>
<dbReference type="PANTHER" id="PTHR35391">
    <property type="entry name" value="C2H2-TYPE DOMAIN-CONTAINING PROTEIN-RELATED"/>
    <property type="match status" value="1"/>
</dbReference>
<feature type="domain" description="C2H2-type" evidence="3">
    <location>
        <begin position="675"/>
        <end position="700"/>
    </location>
</feature>
<dbReference type="SUPFAM" id="SSF57667">
    <property type="entry name" value="beta-beta-alpha zinc fingers"/>
    <property type="match status" value="1"/>
</dbReference>
<reference evidence="4" key="2">
    <citation type="submission" date="2023-05" db="EMBL/GenBank/DDBJ databases">
        <authorList>
            <consortium name="Lawrence Berkeley National Laboratory"/>
            <person name="Steindorff A."/>
            <person name="Hensen N."/>
            <person name="Bonometti L."/>
            <person name="Westerberg I."/>
            <person name="Brannstrom I.O."/>
            <person name="Guillou S."/>
            <person name="Cros-Aarteil S."/>
            <person name="Calhoun S."/>
            <person name="Haridas S."/>
            <person name="Kuo A."/>
            <person name="Mondo S."/>
            <person name="Pangilinan J."/>
            <person name="Riley R."/>
            <person name="Labutti K."/>
            <person name="Andreopoulos B."/>
            <person name="Lipzen A."/>
            <person name="Chen C."/>
            <person name="Yanf M."/>
            <person name="Daum C."/>
            <person name="Ng V."/>
            <person name="Clum A."/>
            <person name="Ohm R."/>
            <person name="Martin F."/>
            <person name="Silar P."/>
            <person name="Natvig D."/>
            <person name="Lalanne C."/>
            <person name="Gautier V."/>
            <person name="Ament-Velasquez S.L."/>
            <person name="Kruys A."/>
            <person name="Hutchinson M.I."/>
            <person name="Powell A.J."/>
            <person name="Barry K."/>
            <person name="Miller A.N."/>
            <person name="Grigoriev I.V."/>
            <person name="Debuchy R."/>
            <person name="Gladieux P."/>
            <person name="Thoren M.H."/>
            <person name="Johannesson H."/>
        </authorList>
    </citation>
    <scope>NUCLEOTIDE SEQUENCE</scope>
    <source>
        <strain evidence="4">PSN243</strain>
    </source>
</reference>
<feature type="region of interest" description="Disordered" evidence="2">
    <location>
        <begin position="1"/>
        <end position="35"/>
    </location>
</feature>
<evidence type="ECO:0000313" key="4">
    <source>
        <dbReference type="EMBL" id="KAK4449114.1"/>
    </source>
</evidence>
<dbReference type="EMBL" id="MU865939">
    <property type="protein sequence ID" value="KAK4449114.1"/>
    <property type="molecule type" value="Genomic_DNA"/>
</dbReference>
<comment type="caution">
    <text evidence="4">The sequence shown here is derived from an EMBL/GenBank/DDBJ whole genome shotgun (WGS) entry which is preliminary data.</text>
</comment>
<feature type="region of interest" description="Disordered" evidence="2">
    <location>
        <begin position="622"/>
        <end position="646"/>
    </location>
</feature>
<dbReference type="AlphaFoldDB" id="A0AAV9GLM0"/>
<proteinExistence type="predicted"/>
<keyword evidence="1" id="KW-0479">Metal-binding</keyword>
<feature type="region of interest" description="Disordered" evidence="2">
    <location>
        <begin position="468"/>
        <end position="500"/>
    </location>
</feature>
<sequence>MSRHIRYSQGEQGSLFSHSAPGGVPPGSPDSFGMDAIASSTEMESFGQYELFVGQDQFGDFPGVASRGPPALPRDSSRNAASLPFANHLMRDAPWDPVRATKPGAFSSRHQGSYGFDSFNYREDATALSDFGVDSAYYSQSVIDNLTRKSVVESTYGDPDRGTETQSFVQPFSDLHLHSQHSQGQDSVSVTGDKQWNLQHSPANPEPINLVCQTCKASVKTKAELNKHKLRHEKPFRCGVPNCPRKGLGFGTQNDLARHQQSVHRADGIKFRCSEGACKTKQKHWPRADNFKQHLKRVHNITIDPDADLSDYEIRPSTIEDLACLGISDAQGGIAVQPERLAPWMQIDQSQISSGPPSGEIGYNHLGAVLEAAHQQGLGDDLGPSERVDEDDADQRAQGSLDNSHLHMDMHSGLSGFVNHQNQAHDMRAAGPTHLYQDACAPRTDVLNPSDLMTSIRENHTMEAPVQAMASGTGTQHIHSEDESQATGGPQGEDAYSQDEAEHPLTKELGQVSTEADGSHDDNELARLQDEVNSEVADEEPEALGDVRKLFPENESAEDSNVKAAATVCAAKKAAASEVVSLEVSVGDTVLDEATLEKLMGKVDKTVLDKLVAKLGYQKPKEEEQAAAAQENPPNPPAVPEKEGAEVPCQEKGCAKKFKRPCELKKHMKRHEKPYACTHADCDKRFGSKNDWKRHENSQHIQLEFWKCAETVRDGSPSSSSTGAAVCNKICHRRETFKNHLEKDHGITDQKTIEERCTDCRNGRNFESRFWCGFCKKTIEFGKNGGLACSARFDHIDSHFTGKEGFTKVDIKDWKSIELEPAETFEEILPQDTRRAAESSSRTTEGSSRKRRLDGGTLSSQSKRVKHGGSRSSQSIIWFCCSCNSGNFWQHAVTTRCLESGCGHDVCNRCNREPGPE</sequence>
<dbReference type="PANTHER" id="PTHR35391:SF3">
    <property type="entry name" value="FINGER DOMAIN PROTEIN, PUTATIVE (AFU_ORTHOLOGUE AFUA_8G04300)-RELATED"/>
    <property type="match status" value="1"/>
</dbReference>
<dbReference type="Gene3D" id="3.30.160.60">
    <property type="entry name" value="Classic Zinc Finger"/>
    <property type="match status" value="2"/>
</dbReference>
<dbReference type="InterPro" id="IPR036236">
    <property type="entry name" value="Znf_C2H2_sf"/>
</dbReference>
<dbReference type="SMART" id="SM00355">
    <property type="entry name" value="ZnF_C2H2"/>
    <property type="match status" value="6"/>
</dbReference>
<feature type="region of interest" description="Disordered" evidence="2">
    <location>
        <begin position="830"/>
        <end position="868"/>
    </location>
</feature>
<organism evidence="4 5">
    <name type="scientific">Podospora aff. communis PSN243</name>
    <dbReference type="NCBI Taxonomy" id="3040156"/>
    <lineage>
        <taxon>Eukaryota</taxon>
        <taxon>Fungi</taxon>
        <taxon>Dikarya</taxon>
        <taxon>Ascomycota</taxon>
        <taxon>Pezizomycotina</taxon>
        <taxon>Sordariomycetes</taxon>
        <taxon>Sordariomycetidae</taxon>
        <taxon>Sordariales</taxon>
        <taxon>Podosporaceae</taxon>
        <taxon>Podospora</taxon>
    </lineage>
</organism>
<feature type="region of interest" description="Disordered" evidence="2">
    <location>
        <begin position="377"/>
        <end position="398"/>
    </location>
</feature>
<accession>A0AAV9GLM0</accession>
<evidence type="ECO:0000256" key="1">
    <source>
        <dbReference type="PROSITE-ProRule" id="PRU00042"/>
    </source>
</evidence>
<dbReference type="PROSITE" id="PS50157">
    <property type="entry name" value="ZINC_FINGER_C2H2_2"/>
    <property type="match status" value="2"/>
</dbReference>
<keyword evidence="1" id="KW-0862">Zinc</keyword>
<reference evidence="4" key="1">
    <citation type="journal article" date="2023" name="Mol. Phylogenet. Evol.">
        <title>Genome-scale phylogeny and comparative genomics of the fungal order Sordariales.</title>
        <authorList>
            <person name="Hensen N."/>
            <person name="Bonometti L."/>
            <person name="Westerberg I."/>
            <person name="Brannstrom I.O."/>
            <person name="Guillou S."/>
            <person name="Cros-Aarteil S."/>
            <person name="Calhoun S."/>
            <person name="Haridas S."/>
            <person name="Kuo A."/>
            <person name="Mondo S."/>
            <person name="Pangilinan J."/>
            <person name="Riley R."/>
            <person name="LaButti K."/>
            <person name="Andreopoulos B."/>
            <person name="Lipzen A."/>
            <person name="Chen C."/>
            <person name="Yan M."/>
            <person name="Daum C."/>
            <person name="Ng V."/>
            <person name="Clum A."/>
            <person name="Steindorff A."/>
            <person name="Ohm R.A."/>
            <person name="Martin F."/>
            <person name="Silar P."/>
            <person name="Natvig D.O."/>
            <person name="Lalanne C."/>
            <person name="Gautier V."/>
            <person name="Ament-Velasquez S.L."/>
            <person name="Kruys A."/>
            <person name="Hutchinson M.I."/>
            <person name="Powell A.J."/>
            <person name="Barry K."/>
            <person name="Miller A.N."/>
            <person name="Grigoriev I.V."/>
            <person name="Debuchy R."/>
            <person name="Gladieux P."/>
            <person name="Hiltunen Thoren M."/>
            <person name="Johannesson H."/>
        </authorList>
    </citation>
    <scope>NUCLEOTIDE SEQUENCE</scope>
    <source>
        <strain evidence="4">PSN243</strain>
    </source>
</reference>
<feature type="domain" description="C2H2-type" evidence="3">
    <location>
        <begin position="647"/>
        <end position="676"/>
    </location>
</feature>
<protein>
    <recommendedName>
        <fullName evidence="3">C2H2-type domain-containing protein</fullName>
    </recommendedName>
</protein>
<evidence type="ECO:0000259" key="3">
    <source>
        <dbReference type="PROSITE" id="PS50157"/>
    </source>
</evidence>